<dbReference type="InterPro" id="IPR017930">
    <property type="entry name" value="Myb_dom"/>
</dbReference>
<dbReference type="Pfam" id="PF00249">
    <property type="entry name" value="Myb_DNA-binding"/>
    <property type="match status" value="1"/>
</dbReference>
<dbReference type="PANTHER" id="PTHR46833">
    <property type="entry name" value="TELOMERIC REPEAT-BINDING FACTOR 2 TERF2"/>
    <property type="match status" value="1"/>
</dbReference>
<dbReference type="OMA" id="HMENRYF"/>
<dbReference type="SMART" id="SM00717">
    <property type="entry name" value="SANT"/>
    <property type="match status" value="1"/>
</dbReference>
<dbReference type="RefSeq" id="XP_030830110.1">
    <property type="nucleotide sequence ID" value="XM_030974250.1"/>
</dbReference>
<evidence type="ECO:0000313" key="5">
    <source>
        <dbReference type="Proteomes" id="UP000007110"/>
    </source>
</evidence>
<evidence type="ECO:0008006" key="6">
    <source>
        <dbReference type="Google" id="ProtNLM"/>
    </source>
</evidence>
<accession>A0A7M7STJ8</accession>
<dbReference type="InterPro" id="IPR009057">
    <property type="entry name" value="Homeodomain-like_sf"/>
</dbReference>
<keyword evidence="5" id="KW-1185">Reference proteome</keyword>
<protein>
    <recommendedName>
        <fullName evidence="6">Telomeric repeat-binding factor</fullName>
    </recommendedName>
</protein>
<feature type="region of interest" description="Disordered" evidence="1">
    <location>
        <begin position="255"/>
        <end position="320"/>
    </location>
</feature>
<evidence type="ECO:0000259" key="3">
    <source>
        <dbReference type="PROSITE" id="PS51294"/>
    </source>
</evidence>
<dbReference type="AlphaFoldDB" id="A0A7M7STJ8"/>
<dbReference type="GO" id="GO:0042162">
    <property type="term" value="F:telomeric DNA binding"/>
    <property type="evidence" value="ECO:0007669"/>
    <property type="project" value="InterPro"/>
</dbReference>
<evidence type="ECO:0000259" key="2">
    <source>
        <dbReference type="PROSITE" id="PS50090"/>
    </source>
</evidence>
<reference evidence="4" key="2">
    <citation type="submission" date="2021-01" db="UniProtKB">
        <authorList>
            <consortium name="EnsemblMetazoa"/>
        </authorList>
    </citation>
    <scope>IDENTIFICATION</scope>
</reference>
<proteinExistence type="predicted"/>
<dbReference type="InterPro" id="IPR030657">
    <property type="entry name" value="TERF2"/>
</dbReference>
<dbReference type="GeneID" id="576798"/>
<name>A0A7M7STJ8_STRPU</name>
<feature type="compositionally biased region" description="Low complexity" evidence="1">
    <location>
        <begin position="261"/>
        <end position="273"/>
    </location>
</feature>
<dbReference type="Gene3D" id="1.25.40.210">
    <property type="entry name" value="Telomere repeat-binding factor, dimerisation domain"/>
    <property type="match status" value="1"/>
</dbReference>
<dbReference type="InParanoid" id="A0A7M7STJ8"/>
<dbReference type="GO" id="GO:0000781">
    <property type="term" value="C:chromosome, telomeric region"/>
    <property type="evidence" value="ECO:0007669"/>
    <property type="project" value="InterPro"/>
</dbReference>
<dbReference type="EnsemblMetazoa" id="XM_030974250">
    <property type="protein sequence ID" value="XP_030830110"/>
    <property type="gene ID" value="LOC576798"/>
</dbReference>
<dbReference type="SUPFAM" id="SSF63600">
    <property type="entry name" value="Telomeric repeat binding factor (TRF) dimerisation domain"/>
    <property type="match status" value="1"/>
</dbReference>
<sequence length="432" mass="49006">MDSDKELLLTGDDCEIFGWIFDYAAWMAWDEFQQNHTVDSRTERSFMTGVMEYTPGVDQERIHHVEFIHLLCLLADGEQTNLSYTKGDEEHRTPLEIALDNVDKLEASLEKKSPIRKSIAEMRRLVKIQAVLALLRADETESAKDLLAAFWPKQIKRSAEDKEVVTSLSGMVAGKKNKPFDVAHSHHKFCQALIPTLRQMHDQFKRPFLLEIIAKKNNIQKHGPARPKHITCSQLKKACGPKVWKEVLEASEKMVGEAKASTSQEESSSSSRSSPRRGRTLTASSTSEEECSPAKRGRSIRSLKYGESSRGVKSGAKDNAEKVEWDSILESEEDDALRTRINGDKSISTPKVDATLGEVPGKRRHWKVHKSASPTKRRPWSSDEEEQLKLGINRYGVGKWAEINMAYTFRNRTNVHLKDKYRTMVKQGLISN</sequence>
<dbReference type="InterPro" id="IPR001005">
    <property type="entry name" value="SANT/Myb"/>
</dbReference>
<feature type="domain" description="HTH myb-type" evidence="3">
    <location>
        <begin position="376"/>
        <end position="429"/>
    </location>
</feature>
<dbReference type="PROSITE" id="PS50090">
    <property type="entry name" value="MYB_LIKE"/>
    <property type="match status" value="1"/>
</dbReference>
<dbReference type="Gene3D" id="1.10.10.60">
    <property type="entry name" value="Homeodomain-like"/>
    <property type="match status" value="1"/>
</dbReference>
<dbReference type="FunFam" id="1.10.10.60:FF:000500">
    <property type="entry name" value="Telomeric repeat-binding factor a"/>
    <property type="match status" value="1"/>
</dbReference>
<evidence type="ECO:0000256" key="1">
    <source>
        <dbReference type="SAM" id="MobiDB-lite"/>
    </source>
</evidence>
<reference evidence="5" key="1">
    <citation type="submission" date="2015-02" db="EMBL/GenBank/DDBJ databases">
        <title>Genome sequencing for Strongylocentrotus purpuratus.</title>
        <authorList>
            <person name="Murali S."/>
            <person name="Liu Y."/>
            <person name="Vee V."/>
            <person name="English A."/>
            <person name="Wang M."/>
            <person name="Skinner E."/>
            <person name="Han Y."/>
            <person name="Muzny D.M."/>
            <person name="Worley K.C."/>
            <person name="Gibbs R.A."/>
        </authorList>
    </citation>
    <scope>NUCLEOTIDE SEQUENCE</scope>
</reference>
<dbReference type="CDD" id="cd11660">
    <property type="entry name" value="SANT_TRF"/>
    <property type="match status" value="1"/>
</dbReference>
<dbReference type="SUPFAM" id="SSF46689">
    <property type="entry name" value="Homeodomain-like"/>
    <property type="match status" value="1"/>
</dbReference>
<dbReference type="InterPro" id="IPR036507">
    <property type="entry name" value="Telomere_rpt-bd_fac_dimer_sf"/>
</dbReference>
<dbReference type="PROSITE" id="PS51294">
    <property type="entry name" value="HTH_MYB"/>
    <property type="match status" value="1"/>
</dbReference>
<dbReference type="KEGG" id="spu:576798"/>
<dbReference type="PANTHER" id="PTHR46833:SF1">
    <property type="entry name" value="TELOMERIC REPEAT-BINDING FACTOR 2"/>
    <property type="match status" value="1"/>
</dbReference>
<dbReference type="OrthoDB" id="608866at2759"/>
<feature type="domain" description="Myb-like" evidence="2">
    <location>
        <begin position="372"/>
        <end position="425"/>
    </location>
</feature>
<dbReference type="GO" id="GO:0031848">
    <property type="term" value="P:protection from non-homologous end joining at telomere"/>
    <property type="evidence" value="ECO:0007669"/>
    <property type="project" value="InterPro"/>
</dbReference>
<dbReference type="Proteomes" id="UP000007110">
    <property type="component" value="Unassembled WGS sequence"/>
</dbReference>
<dbReference type="GO" id="GO:0005634">
    <property type="term" value="C:nucleus"/>
    <property type="evidence" value="ECO:0007669"/>
    <property type="project" value="InterPro"/>
</dbReference>
<organism evidence="4 5">
    <name type="scientific">Strongylocentrotus purpuratus</name>
    <name type="common">Purple sea urchin</name>
    <dbReference type="NCBI Taxonomy" id="7668"/>
    <lineage>
        <taxon>Eukaryota</taxon>
        <taxon>Metazoa</taxon>
        <taxon>Echinodermata</taxon>
        <taxon>Eleutherozoa</taxon>
        <taxon>Echinozoa</taxon>
        <taxon>Echinoidea</taxon>
        <taxon>Euechinoidea</taxon>
        <taxon>Echinacea</taxon>
        <taxon>Camarodonta</taxon>
        <taxon>Echinidea</taxon>
        <taxon>Strongylocentrotidae</taxon>
        <taxon>Strongylocentrotus</taxon>
    </lineage>
</organism>
<evidence type="ECO:0000313" key="4">
    <source>
        <dbReference type="EnsemblMetazoa" id="XP_030830110"/>
    </source>
</evidence>